<dbReference type="Proteomes" id="UP000595460">
    <property type="component" value="Chromosome"/>
</dbReference>
<dbReference type="InterPro" id="IPR013500">
    <property type="entry name" value="TopoI_cat_euk"/>
</dbReference>
<evidence type="ECO:0000256" key="1">
    <source>
        <dbReference type="ARBA" id="ARBA00000213"/>
    </source>
</evidence>
<organism evidence="9 10">
    <name type="scientific">Devosia oryziradicis</name>
    <dbReference type="NCBI Taxonomy" id="2801335"/>
    <lineage>
        <taxon>Bacteria</taxon>
        <taxon>Pseudomonadati</taxon>
        <taxon>Pseudomonadota</taxon>
        <taxon>Alphaproteobacteria</taxon>
        <taxon>Hyphomicrobiales</taxon>
        <taxon>Devosiaceae</taxon>
        <taxon>Devosia</taxon>
    </lineage>
</organism>
<reference evidence="9 10" key="1">
    <citation type="submission" date="2021-01" db="EMBL/GenBank/DDBJ databases">
        <title>Genome seq and assembly of Devosia sp. G19.</title>
        <authorList>
            <person name="Chhetri G."/>
        </authorList>
    </citation>
    <scope>NUCLEOTIDE SEQUENCE [LARGE SCALE GENOMIC DNA]</scope>
    <source>
        <strain evidence="9 10">G19</strain>
    </source>
</reference>
<dbReference type="Pfam" id="PF21338">
    <property type="entry name" value="Top1B_N_bact"/>
    <property type="match status" value="1"/>
</dbReference>
<keyword evidence="10" id="KW-1185">Reference proteome</keyword>
<dbReference type="Gene3D" id="3.30.66.10">
    <property type="entry name" value="DNA topoisomerase I domain"/>
    <property type="match status" value="1"/>
</dbReference>
<protein>
    <recommendedName>
        <fullName evidence="3">DNA topoisomerase</fullName>
        <ecNumber evidence="3">5.6.2.1</ecNumber>
    </recommendedName>
</protein>
<keyword evidence="4" id="KW-0799">Topoisomerase</keyword>
<dbReference type="SUPFAM" id="SSF56349">
    <property type="entry name" value="DNA breaking-rejoining enzymes"/>
    <property type="match status" value="1"/>
</dbReference>
<dbReference type="EC" id="5.6.2.1" evidence="3"/>
<proteinExistence type="inferred from homology"/>
<name>A0ABX7BZN1_9HYPH</name>
<dbReference type="Gene3D" id="1.10.132.120">
    <property type="match status" value="1"/>
</dbReference>
<gene>
    <name evidence="9" type="ORF">JI749_07410</name>
</gene>
<keyword evidence="6" id="KW-0413">Isomerase</keyword>
<dbReference type="Gene3D" id="3.90.15.10">
    <property type="entry name" value="Topoisomerase I, Chain A, domain 3"/>
    <property type="match status" value="1"/>
</dbReference>
<dbReference type="InterPro" id="IPR035447">
    <property type="entry name" value="DNA_topo_I_N_sf"/>
</dbReference>
<comment type="catalytic activity">
    <reaction evidence="1">
        <text>ATP-independent breakage of single-stranded DNA, followed by passage and rejoining.</text>
        <dbReference type="EC" id="5.6.2.1"/>
    </reaction>
</comment>
<dbReference type="Pfam" id="PF01028">
    <property type="entry name" value="Topoisom_I"/>
    <property type="match status" value="1"/>
</dbReference>
<evidence type="ECO:0000256" key="4">
    <source>
        <dbReference type="ARBA" id="ARBA00023029"/>
    </source>
</evidence>
<dbReference type="EMBL" id="CP068047">
    <property type="protein sequence ID" value="QQR37428.1"/>
    <property type="molecule type" value="Genomic_DNA"/>
</dbReference>
<dbReference type="InterPro" id="IPR014711">
    <property type="entry name" value="TopoI_cat_a-hlx-sub_euk"/>
</dbReference>
<sequence length="332" mass="36554">MRLIKIGRKDLTLVRQRSGKGFCYRDADGALVSDEPTRARIKALGIPPAWREVRIAAHPRAHIQVLGVDEAGRDQYIYHPDWEVRRDSKKQKRLAALTAALPRLRRRIEAGLAAEAGSRALALNIAVALIDRTAMRVGREKYLETSGTRGAGTLYSRDARVNGDEVCFTFDAKGGKRAQYCLTDARLADAIRRIQALPGKRLLVWRDETGTVRPIKTEAINAYLRELAGTEISAKDFRTLHASALAAEALAGMEVGKSETARRRQMGEVARHVAEVLRNTPAISRKSYIAPCLFKLFDTGKLKPMWEAAGRGGAPGLLQREKRLGAVLAAVG</sequence>
<evidence type="ECO:0000256" key="3">
    <source>
        <dbReference type="ARBA" id="ARBA00012891"/>
    </source>
</evidence>
<evidence type="ECO:0000256" key="6">
    <source>
        <dbReference type="ARBA" id="ARBA00023235"/>
    </source>
</evidence>
<dbReference type="PROSITE" id="PS52038">
    <property type="entry name" value="TOPO_IB_2"/>
    <property type="match status" value="1"/>
</dbReference>
<dbReference type="InterPro" id="IPR001631">
    <property type="entry name" value="TopoI"/>
</dbReference>
<feature type="domain" description="DNA topoisomerase I catalytic core eukaryotic-type" evidence="7">
    <location>
        <begin position="85"/>
        <end position="285"/>
    </location>
</feature>
<dbReference type="InterPro" id="IPR011010">
    <property type="entry name" value="DNA_brk_join_enz"/>
</dbReference>
<evidence type="ECO:0000313" key="10">
    <source>
        <dbReference type="Proteomes" id="UP000595460"/>
    </source>
</evidence>
<keyword evidence="5" id="KW-0238">DNA-binding</keyword>
<evidence type="ECO:0000256" key="5">
    <source>
        <dbReference type="ARBA" id="ARBA00023125"/>
    </source>
</evidence>
<dbReference type="RefSeq" id="WP_201661669.1">
    <property type="nucleotide sequence ID" value="NZ_CP068047.1"/>
</dbReference>
<evidence type="ECO:0000313" key="9">
    <source>
        <dbReference type="EMBL" id="QQR37428.1"/>
    </source>
</evidence>
<dbReference type="InterPro" id="IPR049331">
    <property type="entry name" value="Top1B_N_bact"/>
</dbReference>
<feature type="domain" description="DNA topoisomerase IB N-terminal" evidence="8">
    <location>
        <begin position="21"/>
        <end position="69"/>
    </location>
</feature>
<evidence type="ECO:0000259" key="8">
    <source>
        <dbReference type="Pfam" id="PF21338"/>
    </source>
</evidence>
<dbReference type="PRINTS" id="PR00416">
    <property type="entry name" value="EUTPISMRASEI"/>
</dbReference>
<dbReference type="SUPFAM" id="SSF55869">
    <property type="entry name" value="DNA topoisomerase I domain"/>
    <property type="match status" value="1"/>
</dbReference>
<evidence type="ECO:0000256" key="2">
    <source>
        <dbReference type="ARBA" id="ARBA00006645"/>
    </source>
</evidence>
<evidence type="ECO:0000259" key="7">
    <source>
        <dbReference type="Pfam" id="PF01028"/>
    </source>
</evidence>
<accession>A0ABX7BZN1</accession>
<comment type="similarity">
    <text evidence="2">Belongs to the type IB topoisomerase family.</text>
</comment>